<keyword evidence="2" id="KW-0255">Endonuclease</keyword>
<gene>
    <name evidence="2" type="ORF">CRD36_10855</name>
</gene>
<feature type="domain" description="HNH" evidence="1">
    <location>
        <begin position="174"/>
        <end position="229"/>
    </location>
</feature>
<dbReference type="InterPro" id="IPR003615">
    <property type="entry name" value="HNH_nuc"/>
</dbReference>
<dbReference type="AlphaFoldDB" id="A0A2G4YPP2"/>
<dbReference type="RefSeq" id="WP_099473131.1">
    <property type="nucleotide sequence ID" value="NZ_CP041025.1"/>
</dbReference>
<protein>
    <submittedName>
        <fullName evidence="2">HNH endonuclease</fullName>
    </submittedName>
</protein>
<dbReference type="Proteomes" id="UP000229730">
    <property type="component" value="Unassembled WGS sequence"/>
</dbReference>
<keyword evidence="2" id="KW-0378">Hydrolase</keyword>
<sequence length="249" mass="28706">MNRKEFIKSNGADCQNWLWSWSFVNHKDKIVIFGAWDVHTKGQRTLVLSMDWAITDQGRRAPGFNQSREHIRLIEEEGYSLKTFVICFSGDNQDSDGNGPSKLKGFEPVLEDKYLTREGKEWFASTYEGSEILPEEICESEIFVEGATKNILVNSYERNASARDKCIEHYGYKCQGCNFDFELFYGTLGKNYIHVHHKVPMANIKNEYEVNPIEDLIPVCPNCHAMLHRTKPPLTIEELQNLFTADGRK</sequence>
<dbReference type="GO" id="GO:0004519">
    <property type="term" value="F:endonuclease activity"/>
    <property type="evidence" value="ECO:0007669"/>
    <property type="project" value="UniProtKB-KW"/>
</dbReference>
<name>A0A2G4YPP2_9PROT</name>
<reference evidence="2 3" key="1">
    <citation type="submission" date="2017-10" db="EMBL/GenBank/DDBJ databases">
        <title>Frigbacter circumglobatus gen. nov. sp. nov., isolated from sediment cultured in situ.</title>
        <authorList>
            <person name="Zhao Z."/>
        </authorList>
    </citation>
    <scope>NUCLEOTIDE SEQUENCE [LARGE SCALE GENOMIC DNA]</scope>
    <source>
        <strain evidence="2 3">ZYL</strain>
    </source>
</reference>
<evidence type="ECO:0000313" key="3">
    <source>
        <dbReference type="Proteomes" id="UP000229730"/>
    </source>
</evidence>
<dbReference type="OrthoDB" id="9802640at2"/>
<dbReference type="EMBL" id="PDEM01000024">
    <property type="protein sequence ID" value="PHZ84312.1"/>
    <property type="molecule type" value="Genomic_DNA"/>
</dbReference>
<organism evidence="2 3">
    <name type="scientific">Paremcibacter congregatus</name>
    <dbReference type="NCBI Taxonomy" id="2043170"/>
    <lineage>
        <taxon>Bacteria</taxon>
        <taxon>Pseudomonadati</taxon>
        <taxon>Pseudomonadota</taxon>
        <taxon>Alphaproteobacteria</taxon>
        <taxon>Emcibacterales</taxon>
        <taxon>Emcibacteraceae</taxon>
        <taxon>Paremcibacter</taxon>
    </lineage>
</organism>
<keyword evidence="2" id="KW-0540">Nuclease</keyword>
<comment type="caution">
    <text evidence="2">The sequence shown here is derived from an EMBL/GenBank/DDBJ whole genome shotgun (WGS) entry which is preliminary data.</text>
</comment>
<dbReference type="CDD" id="cd00085">
    <property type="entry name" value="HNHc"/>
    <property type="match status" value="1"/>
</dbReference>
<proteinExistence type="predicted"/>
<dbReference type="GO" id="GO:0008270">
    <property type="term" value="F:zinc ion binding"/>
    <property type="evidence" value="ECO:0007669"/>
    <property type="project" value="InterPro"/>
</dbReference>
<dbReference type="InterPro" id="IPR002711">
    <property type="entry name" value="HNH"/>
</dbReference>
<dbReference type="Pfam" id="PF01844">
    <property type="entry name" value="HNH"/>
    <property type="match status" value="1"/>
</dbReference>
<keyword evidence="3" id="KW-1185">Reference proteome</keyword>
<evidence type="ECO:0000313" key="2">
    <source>
        <dbReference type="EMBL" id="PHZ84312.1"/>
    </source>
</evidence>
<accession>A0A2G4YPP2</accession>
<evidence type="ECO:0000259" key="1">
    <source>
        <dbReference type="Pfam" id="PF01844"/>
    </source>
</evidence>
<dbReference type="GO" id="GO:0003676">
    <property type="term" value="F:nucleic acid binding"/>
    <property type="evidence" value="ECO:0007669"/>
    <property type="project" value="InterPro"/>
</dbReference>
<dbReference type="InParanoid" id="A0A2G4YPP2"/>